<keyword evidence="1 2" id="KW-0694">RNA-binding</keyword>
<feature type="compositionally biased region" description="Basic and acidic residues" evidence="3">
    <location>
        <begin position="283"/>
        <end position="297"/>
    </location>
</feature>
<evidence type="ECO:0000256" key="2">
    <source>
        <dbReference type="PROSITE-ProRule" id="PRU00176"/>
    </source>
</evidence>
<feature type="compositionally biased region" description="Acidic residues" evidence="3">
    <location>
        <begin position="1"/>
        <end position="19"/>
    </location>
</feature>
<sequence length="333" mass="35633">KESSSSEEDSESSDDESEDEKPVKTPAKKVLECPTMSFSYIISVCSKMQPKTPVTPNDSAEACTLFVGNLPFEVERADVENFFKDCGEVTDVRFAMDAEGNFRGYGHVDFSTSEEAKKALEMKNGESLNGRGLRLDLARPRGERQTPKDNNSSFQKGGRGQQGQKVFVRGFNTSREEDEIKNSLSEHFSSCGEVTFIKLPKDYETGAFKGMAFVEFSDTDSMNKALELDGSDLGGDYLTVQEAKPKPDADGFSGGGRGYGSGGGGRGFSGGRGGRGFGGGRGGGRDFGGRSGGRDSGGRFGGRRGGGRGGDRGRGRSSFTPSGKKTTFRNDDE</sequence>
<evidence type="ECO:0000256" key="3">
    <source>
        <dbReference type="SAM" id="MobiDB-lite"/>
    </source>
</evidence>
<accession>A0AAV0S4E0</accession>
<proteinExistence type="predicted"/>
<dbReference type="EMBL" id="CAMGYJ010000011">
    <property type="protein sequence ID" value="CAI0628053.1"/>
    <property type="molecule type" value="Genomic_DNA"/>
</dbReference>
<dbReference type="SUPFAM" id="SSF54928">
    <property type="entry name" value="RNA-binding domain, RBD"/>
    <property type="match status" value="2"/>
</dbReference>
<feature type="region of interest" description="Disordered" evidence="3">
    <location>
        <begin position="1"/>
        <end position="28"/>
    </location>
</feature>
<feature type="non-terminal residue" evidence="5">
    <location>
        <position position="1"/>
    </location>
</feature>
<keyword evidence="6" id="KW-1185">Reference proteome</keyword>
<feature type="region of interest" description="Disordered" evidence="3">
    <location>
        <begin position="131"/>
        <end position="165"/>
    </location>
</feature>
<feature type="domain" description="RRM" evidence="4">
    <location>
        <begin position="63"/>
        <end position="140"/>
    </location>
</feature>
<comment type="caution">
    <text evidence="5">The sequence shown here is derived from an EMBL/GenBank/DDBJ whole genome shotgun (WGS) entry which is preliminary data.</text>
</comment>
<dbReference type="GO" id="GO:0003723">
    <property type="term" value="F:RNA binding"/>
    <property type="evidence" value="ECO:0007669"/>
    <property type="project" value="UniProtKB-UniRule"/>
</dbReference>
<protein>
    <recommendedName>
        <fullName evidence="4">RRM domain-containing protein</fullName>
    </recommendedName>
</protein>
<feature type="domain" description="RRM" evidence="4">
    <location>
        <begin position="164"/>
        <end position="245"/>
    </location>
</feature>
<evidence type="ECO:0000259" key="4">
    <source>
        <dbReference type="PROSITE" id="PS50102"/>
    </source>
</evidence>
<gene>
    <name evidence="5" type="ORF">LITE_LOCUS51515</name>
</gene>
<organism evidence="5 6">
    <name type="scientific">Linum tenue</name>
    <dbReference type="NCBI Taxonomy" id="586396"/>
    <lineage>
        <taxon>Eukaryota</taxon>
        <taxon>Viridiplantae</taxon>
        <taxon>Streptophyta</taxon>
        <taxon>Embryophyta</taxon>
        <taxon>Tracheophyta</taxon>
        <taxon>Spermatophyta</taxon>
        <taxon>Magnoliopsida</taxon>
        <taxon>eudicotyledons</taxon>
        <taxon>Gunneridae</taxon>
        <taxon>Pentapetalae</taxon>
        <taxon>rosids</taxon>
        <taxon>fabids</taxon>
        <taxon>Malpighiales</taxon>
        <taxon>Linaceae</taxon>
        <taxon>Linum</taxon>
    </lineage>
</organism>
<name>A0AAV0S4E0_9ROSI</name>
<dbReference type="Proteomes" id="UP001154282">
    <property type="component" value="Unassembled WGS sequence"/>
</dbReference>
<feature type="compositionally biased region" description="Gly residues" evidence="3">
    <location>
        <begin position="252"/>
        <end position="282"/>
    </location>
</feature>
<evidence type="ECO:0000313" key="6">
    <source>
        <dbReference type="Proteomes" id="UP001154282"/>
    </source>
</evidence>
<dbReference type="PROSITE" id="PS50102">
    <property type="entry name" value="RRM"/>
    <property type="match status" value="2"/>
</dbReference>
<dbReference type="InterPro" id="IPR000504">
    <property type="entry name" value="RRM_dom"/>
</dbReference>
<feature type="compositionally biased region" description="Basic and acidic residues" evidence="3">
    <location>
        <begin position="133"/>
        <end position="147"/>
    </location>
</feature>
<evidence type="ECO:0000256" key="1">
    <source>
        <dbReference type="ARBA" id="ARBA00022884"/>
    </source>
</evidence>
<dbReference type="PANTHER" id="PTHR23236">
    <property type="entry name" value="EUKARYOTIC TRANSLATION INITIATION FACTOR 4B/4H"/>
    <property type="match status" value="1"/>
</dbReference>
<evidence type="ECO:0000313" key="5">
    <source>
        <dbReference type="EMBL" id="CAI0628053.1"/>
    </source>
</evidence>
<dbReference type="AlphaFoldDB" id="A0AAV0S4E0"/>
<dbReference type="InterPro" id="IPR012677">
    <property type="entry name" value="Nucleotide-bd_a/b_plait_sf"/>
</dbReference>
<dbReference type="PANTHER" id="PTHR23236:SF11">
    <property type="entry name" value="EUKARYOTIC TRANSLATION INITIATION FACTOR 4H"/>
    <property type="match status" value="1"/>
</dbReference>
<dbReference type="InterPro" id="IPR035979">
    <property type="entry name" value="RBD_domain_sf"/>
</dbReference>
<reference evidence="5" key="1">
    <citation type="submission" date="2022-08" db="EMBL/GenBank/DDBJ databases">
        <authorList>
            <person name="Gutierrez-Valencia J."/>
        </authorList>
    </citation>
    <scope>NUCLEOTIDE SEQUENCE</scope>
</reference>
<dbReference type="Gene3D" id="3.30.70.330">
    <property type="match status" value="2"/>
</dbReference>
<dbReference type="SMART" id="SM00360">
    <property type="entry name" value="RRM"/>
    <property type="match status" value="2"/>
</dbReference>
<dbReference type="Pfam" id="PF00076">
    <property type="entry name" value="RRM_1"/>
    <property type="match status" value="2"/>
</dbReference>
<feature type="region of interest" description="Disordered" evidence="3">
    <location>
        <begin position="242"/>
        <end position="333"/>
    </location>
</feature>